<dbReference type="PROSITE" id="PS51257">
    <property type="entry name" value="PROKAR_LIPOPROTEIN"/>
    <property type="match status" value="1"/>
</dbReference>
<evidence type="ECO:0000256" key="1">
    <source>
        <dbReference type="ARBA" id="ARBA00010742"/>
    </source>
</evidence>
<evidence type="ECO:0000256" key="5">
    <source>
        <dbReference type="ARBA" id="ARBA00070228"/>
    </source>
</evidence>
<evidence type="ECO:0000256" key="3">
    <source>
        <dbReference type="ARBA" id="ARBA00022729"/>
    </source>
</evidence>
<dbReference type="NCBIfam" id="TIGR01728">
    <property type="entry name" value="SsuA_fam"/>
    <property type="match status" value="1"/>
</dbReference>
<evidence type="ECO:0000313" key="8">
    <source>
        <dbReference type="EMBL" id="AEI41625.1"/>
    </source>
</evidence>
<dbReference type="PATRIC" id="fig|1036673.3.peg.2814"/>
<gene>
    <name evidence="8" type="ordered locus">KNP414_03067</name>
</gene>
<sequence length="337" mass="36103">MIASVLRRTLQAGLLMTLVTALAACGTAAPQGTQGTAPAAQEAKGAEPSAKAKEVRIGFQKYGTMNFLKAEGKLDARLKEAGYTVNWTEFPGGPQLLEALNVGSLDLGHTGEAPPIFAQAAGAPLVYLAHEPASPKSEAILVPENSPLKSVAELKGKKVALNKGSNVHYLLVKQLEKAGLKYGDIQTVFLPPADARVAFERGSVDAWVIWDPFFAAAQTATKARVLADGTDVVSNHEFYLAARSFAENNREVTAILLEELNKVDEWAKTNQGELAKLLSPQLGIDIPSLETASKRREYGVLPIDDKVIAEQQKIADTFLQVGLIPKPIQVKEAVLSK</sequence>
<proteinExistence type="inferred from homology"/>
<feature type="domain" description="Solute-binding protein family 3/N-terminal" evidence="7">
    <location>
        <begin position="54"/>
        <end position="277"/>
    </location>
</feature>
<dbReference type="PANTHER" id="PTHR30024">
    <property type="entry name" value="ALIPHATIC SULFONATES-BINDING PROTEIN-RELATED"/>
    <property type="match status" value="1"/>
</dbReference>
<keyword evidence="2" id="KW-0813">Transport</keyword>
<evidence type="ECO:0000259" key="7">
    <source>
        <dbReference type="SMART" id="SM00062"/>
    </source>
</evidence>
<dbReference type="SMART" id="SM00062">
    <property type="entry name" value="PBPb"/>
    <property type="match status" value="1"/>
</dbReference>
<evidence type="ECO:0000256" key="6">
    <source>
        <dbReference type="SAM" id="SignalP"/>
    </source>
</evidence>
<dbReference type="AlphaFoldDB" id="F8F8N7"/>
<dbReference type="SUPFAM" id="SSF53850">
    <property type="entry name" value="Periplasmic binding protein-like II"/>
    <property type="match status" value="1"/>
</dbReference>
<dbReference type="Pfam" id="PF13379">
    <property type="entry name" value="NMT1_2"/>
    <property type="match status" value="1"/>
</dbReference>
<dbReference type="InterPro" id="IPR001638">
    <property type="entry name" value="Solute-binding_3/MltF_N"/>
</dbReference>
<evidence type="ECO:0000256" key="4">
    <source>
        <dbReference type="ARBA" id="ARBA00055538"/>
    </source>
</evidence>
<dbReference type="GO" id="GO:0016020">
    <property type="term" value="C:membrane"/>
    <property type="evidence" value="ECO:0007669"/>
    <property type="project" value="InterPro"/>
</dbReference>
<evidence type="ECO:0000313" key="9">
    <source>
        <dbReference type="Proteomes" id="UP000006620"/>
    </source>
</evidence>
<dbReference type="NCBIfam" id="NF008588">
    <property type="entry name" value="PRK11553.1"/>
    <property type="match status" value="1"/>
</dbReference>
<dbReference type="GO" id="GO:0042626">
    <property type="term" value="F:ATPase-coupled transmembrane transporter activity"/>
    <property type="evidence" value="ECO:0007669"/>
    <property type="project" value="InterPro"/>
</dbReference>
<comment type="similarity">
    <text evidence="1">Belongs to the bacterial solute-binding protein SsuA/TauA family.</text>
</comment>
<evidence type="ECO:0000256" key="2">
    <source>
        <dbReference type="ARBA" id="ARBA00022448"/>
    </source>
</evidence>
<reference evidence="9" key="1">
    <citation type="submission" date="2011-06" db="EMBL/GenBank/DDBJ databases">
        <title>Complete genome sequence of Paenibacillus mucilaginosus KNP414.</title>
        <authorList>
            <person name="Wang J."/>
            <person name="Hu S."/>
            <person name="Hu X."/>
            <person name="Zhang B."/>
            <person name="Dong D."/>
            <person name="Zhang S."/>
            <person name="Zhao K."/>
            <person name="Wu D."/>
        </authorList>
    </citation>
    <scope>NUCLEOTIDE SEQUENCE [LARGE SCALE GENOMIC DNA]</scope>
    <source>
        <strain evidence="9">KNP414</strain>
    </source>
</reference>
<accession>F8F8N7</accession>
<dbReference type="Gene3D" id="3.40.190.10">
    <property type="entry name" value="Periplasmic binding protein-like II"/>
    <property type="match status" value="2"/>
</dbReference>
<dbReference type="EMBL" id="CP002869">
    <property type="protein sequence ID" value="AEI41625.1"/>
    <property type="molecule type" value="Genomic_DNA"/>
</dbReference>
<reference evidence="8 9" key="2">
    <citation type="journal article" date="2013" name="Genome Announc.">
        <title>Genome Sequence of Growth-Improving Paenibacillus mucilaginosus Strain KNP414.</title>
        <authorList>
            <person name="Lu J.J."/>
            <person name="Wang J.F."/>
            <person name="Hu X.F."/>
        </authorList>
    </citation>
    <scope>NUCLEOTIDE SEQUENCE [LARGE SCALE GENOMIC DNA]</scope>
    <source>
        <strain evidence="8 9">KNP414</strain>
    </source>
</reference>
<dbReference type="FunFam" id="3.40.190.10:FF:000050">
    <property type="entry name" value="Sulfonate ABC transporter substrate-binding protein"/>
    <property type="match status" value="1"/>
</dbReference>
<dbReference type="CDD" id="cd13557">
    <property type="entry name" value="PBP2_SsuA"/>
    <property type="match status" value="1"/>
</dbReference>
<dbReference type="InterPro" id="IPR010067">
    <property type="entry name" value="ABC_SsuA_sub-bd"/>
</dbReference>
<dbReference type="Proteomes" id="UP000006620">
    <property type="component" value="Chromosome"/>
</dbReference>
<dbReference type="PANTHER" id="PTHR30024:SF42">
    <property type="entry name" value="ALIPHATIC SULFONATES-BINDING PROTEIN-RELATED"/>
    <property type="match status" value="1"/>
</dbReference>
<organism evidence="8 9">
    <name type="scientific">Paenibacillus mucilaginosus (strain KNP414)</name>
    <dbReference type="NCBI Taxonomy" id="1036673"/>
    <lineage>
        <taxon>Bacteria</taxon>
        <taxon>Bacillati</taxon>
        <taxon>Bacillota</taxon>
        <taxon>Bacilli</taxon>
        <taxon>Bacillales</taxon>
        <taxon>Paenibacillaceae</taxon>
        <taxon>Paenibacillus</taxon>
    </lineage>
</organism>
<comment type="function">
    <text evidence="4">Part of a binding-protein-dependent transport system for aliphatic sulfonates. Putative binding protein.</text>
</comment>
<dbReference type="KEGG" id="pms:KNP414_03067"/>
<feature type="signal peptide" evidence="6">
    <location>
        <begin position="1"/>
        <end position="23"/>
    </location>
</feature>
<dbReference type="RefSeq" id="WP_013916784.1">
    <property type="nucleotide sequence ID" value="NC_015690.1"/>
</dbReference>
<feature type="chain" id="PRO_5003370280" description="Putative aliphatic sulfonates-binding protein" evidence="6">
    <location>
        <begin position="24"/>
        <end position="337"/>
    </location>
</feature>
<dbReference type="HOGENOM" id="CLU_028871_2_0_9"/>
<keyword evidence="3 6" id="KW-0732">Signal</keyword>
<name>F8F8N7_PAEMK</name>
<protein>
    <recommendedName>
        <fullName evidence="5">Putative aliphatic sulfonates-binding protein</fullName>
    </recommendedName>
</protein>